<keyword evidence="4" id="KW-1185">Reference proteome</keyword>
<name>A0A380FDU1_STAGA</name>
<reference evidence="1 4" key="2">
    <citation type="submission" date="2019-07" db="EMBL/GenBank/DDBJ databases">
        <title>Whole genome shotgun sequence of Staphylococcus gallinarum NBRC 109767.</title>
        <authorList>
            <person name="Hosoyama A."/>
            <person name="Uohara A."/>
            <person name="Ohji S."/>
            <person name="Ichikawa N."/>
        </authorList>
    </citation>
    <scope>NUCLEOTIDE SEQUENCE [LARGE SCALE GENOMIC DNA]</scope>
    <source>
        <strain evidence="1 4">NBRC 109767</strain>
    </source>
</reference>
<evidence type="ECO:0000313" key="2">
    <source>
        <dbReference type="EMBL" id="SUM32075.1"/>
    </source>
</evidence>
<dbReference type="RefSeq" id="WP_141639731.1">
    <property type="nucleotide sequence ID" value="NZ_BKAX01000001.1"/>
</dbReference>
<dbReference type="AlphaFoldDB" id="A0A380FDU1"/>
<reference evidence="2 3" key="1">
    <citation type="submission" date="2018-06" db="EMBL/GenBank/DDBJ databases">
        <authorList>
            <consortium name="Pathogen Informatics"/>
            <person name="Doyle S."/>
        </authorList>
    </citation>
    <scope>NUCLEOTIDE SEQUENCE [LARGE SCALE GENOMIC DNA]</scope>
    <source>
        <strain evidence="2 3">NCTC12195</strain>
    </source>
</reference>
<dbReference type="Proteomes" id="UP000255277">
    <property type="component" value="Unassembled WGS sequence"/>
</dbReference>
<dbReference type="EMBL" id="UHDK01000001">
    <property type="protein sequence ID" value="SUM32075.1"/>
    <property type="molecule type" value="Genomic_DNA"/>
</dbReference>
<gene>
    <name evidence="2" type="ORF">NCTC12195_01515</name>
    <name evidence="1" type="ORF">SGA02_03560</name>
</gene>
<organism evidence="2 3">
    <name type="scientific">Staphylococcus gallinarum</name>
    <dbReference type="NCBI Taxonomy" id="1293"/>
    <lineage>
        <taxon>Bacteria</taxon>
        <taxon>Bacillati</taxon>
        <taxon>Bacillota</taxon>
        <taxon>Bacilli</taxon>
        <taxon>Bacillales</taxon>
        <taxon>Staphylococcaceae</taxon>
        <taxon>Staphylococcus</taxon>
    </lineage>
</organism>
<proteinExistence type="predicted"/>
<evidence type="ECO:0000313" key="4">
    <source>
        <dbReference type="Proteomes" id="UP000321057"/>
    </source>
</evidence>
<accession>A0A380FDU1</accession>
<sequence length="146" mass="17389">MQLHEDLLKYFSTIDNGMHYDINDEDTPVELNKTVNKIIRDRVIINRYTYGLTSALTIDNIHLRRDVEYVALSLNDTYQTERHNLYKYIWPKQAVIETFQLPSRFLSFIFPRVNGNKSFFNFITWLISVLITVFKSDIKEFLIALF</sequence>
<evidence type="ECO:0000313" key="3">
    <source>
        <dbReference type="Proteomes" id="UP000255277"/>
    </source>
</evidence>
<dbReference type="Proteomes" id="UP000321057">
    <property type="component" value="Unassembled WGS sequence"/>
</dbReference>
<evidence type="ECO:0000313" key="1">
    <source>
        <dbReference type="EMBL" id="GEQ04528.1"/>
    </source>
</evidence>
<dbReference type="EMBL" id="BKAX01000001">
    <property type="protein sequence ID" value="GEQ04528.1"/>
    <property type="molecule type" value="Genomic_DNA"/>
</dbReference>
<protein>
    <submittedName>
        <fullName evidence="2">Uncharacterized protein</fullName>
    </submittedName>
</protein>